<name>A0A699HB21_TANCI</name>
<feature type="domain" description="Retroviral polymerase SH3-like" evidence="4">
    <location>
        <begin position="239"/>
        <end position="293"/>
    </location>
</feature>
<feature type="region of interest" description="Disordered" evidence="1">
    <location>
        <begin position="363"/>
        <end position="410"/>
    </location>
</feature>
<dbReference type="Pfam" id="PF13976">
    <property type="entry name" value="gag_pre-integrs"/>
    <property type="match status" value="1"/>
</dbReference>
<protein>
    <submittedName>
        <fullName evidence="5">Uncharacterized protein</fullName>
    </submittedName>
</protein>
<dbReference type="AlphaFoldDB" id="A0A699HB21"/>
<evidence type="ECO:0000313" key="5">
    <source>
        <dbReference type="EMBL" id="GEX76095.1"/>
    </source>
</evidence>
<evidence type="ECO:0000259" key="3">
    <source>
        <dbReference type="Pfam" id="PF13976"/>
    </source>
</evidence>
<dbReference type="InterPro" id="IPR057670">
    <property type="entry name" value="SH3_retrovirus"/>
</dbReference>
<dbReference type="InterPro" id="IPR013103">
    <property type="entry name" value="RVT_2"/>
</dbReference>
<feature type="domain" description="Reverse transcriptase Ty1/copia-type" evidence="2">
    <location>
        <begin position="533"/>
        <end position="767"/>
    </location>
</feature>
<dbReference type="Pfam" id="PF07727">
    <property type="entry name" value="RVT_2"/>
    <property type="match status" value="1"/>
</dbReference>
<dbReference type="SUPFAM" id="SSF56672">
    <property type="entry name" value="DNA/RNA polymerases"/>
    <property type="match status" value="1"/>
</dbReference>
<organism evidence="5">
    <name type="scientific">Tanacetum cinerariifolium</name>
    <name type="common">Dalmatian daisy</name>
    <name type="synonym">Chrysanthemum cinerariifolium</name>
    <dbReference type="NCBI Taxonomy" id="118510"/>
    <lineage>
        <taxon>Eukaryota</taxon>
        <taxon>Viridiplantae</taxon>
        <taxon>Streptophyta</taxon>
        <taxon>Embryophyta</taxon>
        <taxon>Tracheophyta</taxon>
        <taxon>Spermatophyta</taxon>
        <taxon>Magnoliopsida</taxon>
        <taxon>eudicotyledons</taxon>
        <taxon>Gunneridae</taxon>
        <taxon>Pentapetalae</taxon>
        <taxon>asterids</taxon>
        <taxon>campanulids</taxon>
        <taxon>Asterales</taxon>
        <taxon>Asteraceae</taxon>
        <taxon>Asteroideae</taxon>
        <taxon>Anthemideae</taxon>
        <taxon>Anthemidinae</taxon>
        <taxon>Tanacetum</taxon>
    </lineage>
</organism>
<accession>A0A699HB21</accession>
<feature type="domain" description="GAG-pre-integrase" evidence="3">
    <location>
        <begin position="132"/>
        <end position="187"/>
    </location>
</feature>
<dbReference type="InterPro" id="IPR025724">
    <property type="entry name" value="GAG-pre-integrase_dom"/>
</dbReference>
<evidence type="ECO:0000259" key="2">
    <source>
        <dbReference type="Pfam" id="PF07727"/>
    </source>
</evidence>
<evidence type="ECO:0000259" key="4">
    <source>
        <dbReference type="Pfam" id="PF25597"/>
    </source>
</evidence>
<gene>
    <name evidence="5" type="ORF">Tci_348070</name>
</gene>
<reference evidence="5" key="1">
    <citation type="journal article" date="2019" name="Sci. Rep.">
        <title>Draft genome of Tanacetum cinerariifolium, the natural source of mosquito coil.</title>
        <authorList>
            <person name="Yamashiro T."/>
            <person name="Shiraishi A."/>
            <person name="Satake H."/>
            <person name="Nakayama K."/>
        </authorList>
    </citation>
    <scope>NUCLEOTIDE SEQUENCE</scope>
</reference>
<feature type="compositionally biased region" description="Basic and acidic residues" evidence="1">
    <location>
        <begin position="388"/>
        <end position="407"/>
    </location>
</feature>
<dbReference type="EMBL" id="BKCJ010128356">
    <property type="protein sequence ID" value="GEX76095.1"/>
    <property type="molecule type" value="Genomic_DNA"/>
</dbReference>
<dbReference type="InterPro" id="IPR043502">
    <property type="entry name" value="DNA/RNA_pol_sf"/>
</dbReference>
<dbReference type="Pfam" id="PF25597">
    <property type="entry name" value="SH3_retrovirus"/>
    <property type="match status" value="1"/>
</dbReference>
<comment type="caution">
    <text evidence="5">The sequence shown here is derived from an EMBL/GenBank/DDBJ whole genome shotgun (WGS) entry which is preliminary data.</text>
</comment>
<sequence>MDLGSPLLPWAFTWPIWYPTGFSSYTMERPILYLYLTLSDFKEINRGYVAFGGNPKGGKITGKGKIKIGKLDFDDVYFVKELKFNLFSVSQMCDKKSSVLFTETKCVVLSSDFKLPVENHVLLRVTRENNMYNVDPKNIVPSGDLTCLFAKATLDESNLYHRRLGNINFKTMNKLVKGNLVRGLPSKVFEIIILVLLVRKASNIEPLVLVTKPHNKTPYELLLGRTPSIGFMRPFGCPVTILNTLDPLGKFDGKADEGFLVGYSVSSKAFRVFNSRTRIVQETLHINFLENQPNVAGSRPSCLFDIDTLIQSMNYRPVVAGNQPNSSAGIQENLDAGKVGKKTVYTQQYVLLPLWSTGSKDPQNTDVDVAFDDKDNESEVHVSPSSSDKPKKHDEKAKREAKGKSHVELSTGVRDLSDEFEEFSYYSTNRVNAASAPVTAVGQIQLTALTVLVLLTLFIQMMKEDVGAEADFSNLETSITVSPIPTNRVHKDHHVTQIIGDLSLAPQTKSMTRMVKEKGRVTQINDEDFHTYLPKGKRAIGSKWVFRNKKYERGIVIRNKARLVAQGHTQEEGIDYEEVFAPVAQIEAIRLFLAYVSFMGFMVYQMDVKSAFLYGTIKEEVYVCQPPGFEDSDYHDKVYKVVKALYGLHQAPRAWYETLANYLLENGFQRGKIDQTLFIKKQKGDILLVQVYMDDIIFGSTNKELCKAFEKLMKGKFQMSSIGELTFFLGLQVNQKYNGIFISQDKYVAKILRMFGLTDGKSASTPIDTEKPLLNDLDVDDLSSHNTKYTPLALTQKVFANMRRIGKGFLGVDTPLFDGGCIQTWGTIVELDADEDITLVDDEEDMNADVQGRLAESQVKVHHLDLEHTEKVLSMQDTDEAEPAEIEEVIEVVTAAKLMTEVVTTAATIITAAQVSKASAPRRRRGVVIQDPKETATASVIDDVMEQVKKREKQDNTIMRYQELKRKPVTEAQARKNMVIYLKNMAGFKMDFFKGMTYNDIRPIFEKHYNSIKAFLEKGAKEIKEEGNKRKGDSLNQDAAKKHMINEEVEELKTHLHIVANDDDDVYT</sequence>
<evidence type="ECO:0000256" key="1">
    <source>
        <dbReference type="SAM" id="MobiDB-lite"/>
    </source>
</evidence>
<proteinExistence type="predicted"/>
<feature type="compositionally biased region" description="Basic and acidic residues" evidence="1">
    <location>
        <begin position="371"/>
        <end position="380"/>
    </location>
</feature>